<evidence type="ECO:0000313" key="3">
    <source>
        <dbReference type="Proteomes" id="UP000007797"/>
    </source>
</evidence>
<dbReference type="KEGG" id="dfa:DFA_08747"/>
<evidence type="ECO:0000256" key="1">
    <source>
        <dbReference type="SAM" id="SignalP"/>
    </source>
</evidence>
<proteinExistence type="predicted"/>
<dbReference type="AlphaFoldDB" id="F4Q446"/>
<dbReference type="GeneID" id="14868986"/>
<dbReference type="EMBL" id="GL883021">
    <property type="protein sequence ID" value="EGG17748.1"/>
    <property type="molecule type" value="Genomic_DNA"/>
</dbReference>
<dbReference type="Proteomes" id="UP000007797">
    <property type="component" value="Unassembled WGS sequence"/>
</dbReference>
<organism evidence="2 3">
    <name type="scientific">Cavenderia fasciculata</name>
    <name type="common">Slime mold</name>
    <name type="synonym">Dictyostelium fasciculatum</name>
    <dbReference type="NCBI Taxonomy" id="261658"/>
    <lineage>
        <taxon>Eukaryota</taxon>
        <taxon>Amoebozoa</taxon>
        <taxon>Evosea</taxon>
        <taxon>Eumycetozoa</taxon>
        <taxon>Dictyostelia</taxon>
        <taxon>Acytosteliales</taxon>
        <taxon>Cavenderiaceae</taxon>
        <taxon>Cavenderia</taxon>
    </lineage>
</organism>
<evidence type="ECO:0000313" key="2">
    <source>
        <dbReference type="EMBL" id="EGG17748.1"/>
    </source>
</evidence>
<gene>
    <name evidence="2" type="ORF">DFA_08747</name>
</gene>
<sequence length="315" mass="35156">MNIKLSFFIILQLLSIYYVTAAPPSNIYSYTVDSTDTNFVMTVVNIATGAVNSTTLPIFQNGMWFDRFLGVDDNDNFLILVENKKGALGVATISPAGELLNAPVYAGPIATSYQWYYTSYQYDSGRDAVYFVVSGLRIFVYDLANSSTDIVQLSGMQDRFHNTPNGCFDGVDSYYVLDITDDNFSKFQLSRYSFADQKQHDTLNVTGIAPNSDTYLFCANKQVYALAYNIIDTTSLSLYLLDTDQASATLSYQVQDTGIQNSLNLWFSDNYFVLPILSSDNHYYLTTVDLNTNQVVSKTEVKGPFTSNPDISGVY</sequence>
<keyword evidence="1" id="KW-0732">Signal</keyword>
<accession>F4Q446</accession>
<dbReference type="OrthoDB" id="22223at2759"/>
<feature type="chain" id="PRO_5003319896" evidence="1">
    <location>
        <begin position="22"/>
        <end position="315"/>
    </location>
</feature>
<name>F4Q446_CACFS</name>
<keyword evidence="3" id="KW-1185">Reference proteome</keyword>
<dbReference type="RefSeq" id="XP_004356232.1">
    <property type="nucleotide sequence ID" value="XM_004356179.1"/>
</dbReference>
<reference evidence="3" key="1">
    <citation type="journal article" date="2011" name="Genome Res.">
        <title>Phylogeny-wide analysis of social amoeba genomes highlights ancient origins for complex intercellular communication.</title>
        <authorList>
            <person name="Heidel A.J."/>
            <person name="Lawal H.M."/>
            <person name="Felder M."/>
            <person name="Schilde C."/>
            <person name="Helps N.R."/>
            <person name="Tunggal B."/>
            <person name="Rivero F."/>
            <person name="John U."/>
            <person name="Schleicher M."/>
            <person name="Eichinger L."/>
            <person name="Platzer M."/>
            <person name="Noegel A.A."/>
            <person name="Schaap P."/>
            <person name="Gloeckner G."/>
        </authorList>
    </citation>
    <scope>NUCLEOTIDE SEQUENCE [LARGE SCALE GENOMIC DNA]</scope>
    <source>
        <strain evidence="3">SH3</strain>
    </source>
</reference>
<protein>
    <submittedName>
        <fullName evidence="2">Uncharacterized protein</fullName>
    </submittedName>
</protein>
<feature type="signal peptide" evidence="1">
    <location>
        <begin position="1"/>
        <end position="21"/>
    </location>
</feature>